<dbReference type="PANTHER" id="PTHR33164:SF57">
    <property type="entry name" value="MARR-FAMILY TRANSCRIPTIONAL REGULATOR"/>
    <property type="match status" value="1"/>
</dbReference>
<evidence type="ECO:0000313" key="3">
    <source>
        <dbReference type="Proteomes" id="UP001501697"/>
    </source>
</evidence>
<gene>
    <name evidence="2" type="ORF">GCM10022200_10770</name>
</gene>
<name>A0ABP7ADY5_9MICO</name>
<dbReference type="InterPro" id="IPR036390">
    <property type="entry name" value="WH_DNA-bd_sf"/>
</dbReference>
<accession>A0ABP7ADY5</accession>
<dbReference type="InterPro" id="IPR036388">
    <property type="entry name" value="WH-like_DNA-bd_sf"/>
</dbReference>
<feature type="domain" description="HTH marR-type" evidence="1">
    <location>
        <begin position="5"/>
        <end position="139"/>
    </location>
</feature>
<sequence>MHMIHVDLLSYLSLAGGALDGHVREQLRSRGFEGLRVRHGYVFQRLLVGPQSITELGRSLSVSQQAMSKTVRELANLGYVDTGTDPGDARRRVVRLTDRGRASITTAREIRSQLEARLARSVDGREVDGARAVITALLAELGLGDRIAERSAPDPDPERTDPSA</sequence>
<evidence type="ECO:0000313" key="2">
    <source>
        <dbReference type="EMBL" id="GAA3629886.1"/>
    </source>
</evidence>
<protein>
    <submittedName>
        <fullName evidence="2">MarR family winged helix-turn-helix transcriptional regulator</fullName>
    </submittedName>
</protein>
<dbReference type="InterPro" id="IPR039422">
    <property type="entry name" value="MarR/SlyA-like"/>
</dbReference>
<dbReference type="Pfam" id="PF12802">
    <property type="entry name" value="MarR_2"/>
    <property type="match status" value="1"/>
</dbReference>
<dbReference type="Proteomes" id="UP001501697">
    <property type="component" value="Unassembled WGS sequence"/>
</dbReference>
<dbReference type="Gene3D" id="1.10.10.10">
    <property type="entry name" value="Winged helix-like DNA-binding domain superfamily/Winged helix DNA-binding domain"/>
    <property type="match status" value="1"/>
</dbReference>
<dbReference type="EMBL" id="BAAAYU010000001">
    <property type="protein sequence ID" value="GAA3629886.1"/>
    <property type="molecule type" value="Genomic_DNA"/>
</dbReference>
<dbReference type="InterPro" id="IPR000835">
    <property type="entry name" value="HTH_MarR-typ"/>
</dbReference>
<proteinExistence type="predicted"/>
<reference evidence="3" key="1">
    <citation type="journal article" date="2019" name="Int. J. Syst. Evol. Microbiol.">
        <title>The Global Catalogue of Microorganisms (GCM) 10K type strain sequencing project: providing services to taxonomists for standard genome sequencing and annotation.</title>
        <authorList>
            <consortium name="The Broad Institute Genomics Platform"/>
            <consortium name="The Broad Institute Genome Sequencing Center for Infectious Disease"/>
            <person name="Wu L."/>
            <person name="Ma J."/>
        </authorList>
    </citation>
    <scope>NUCLEOTIDE SEQUENCE [LARGE SCALE GENOMIC DNA]</scope>
    <source>
        <strain evidence="3">JCM 16544</strain>
    </source>
</reference>
<keyword evidence="3" id="KW-1185">Reference proteome</keyword>
<comment type="caution">
    <text evidence="2">The sequence shown here is derived from an EMBL/GenBank/DDBJ whole genome shotgun (WGS) entry which is preliminary data.</text>
</comment>
<dbReference type="SMART" id="SM00347">
    <property type="entry name" value="HTH_MARR"/>
    <property type="match status" value="1"/>
</dbReference>
<dbReference type="PANTHER" id="PTHR33164">
    <property type="entry name" value="TRANSCRIPTIONAL REGULATOR, MARR FAMILY"/>
    <property type="match status" value="1"/>
</dbReference>
<dbReference type="SUPFAM" id="SSF46785">
    <property type="entry name" value="Winged helix' DNA-binding domain"/>
    <property type="match status" value="1"/>
</dbReference>
<dbReference type="PROSITE" id="PS50995">
    <property type="entry name" value="HTH_MARR_2"/>
    <property type="match status" value="1"/>
</dbReference>
<organism evidence="2 3">
    <name type="scientific">Microbacterium awajiense</name>
    <dbReference type="NCBI Taxonomy" id="415214"/>
    <lineage>
        <taxon>Bacteria</taxon>
        <taxon>Bacillati</taxon>
        <taxon>Actinomycetota</taxon>
        <taxon>Actinomycetes</taxon>
        <taxon>Micrococcales</taxon>
        <taxon>Microbacteriaceae</taxon>
        <taxon>Microbacterium</taxon>
    </lineage>
</organism>
<evidence type="ECO:0000259" key="1">
    <source>
        <dbReference type="PROSITE" id="PS50995"/>
    </source>
</evidence>